<evidence type="ECO:0000256" key="1">
    <source>
        <dbReference type="SAM" id="Phobius"/>
    </source>
</evidence>
<gene>
    <name evidence="2" type="ORF">J2Z64_000085</name>
</gene>
<comment type="caution">
    <text evidence="2">The sequence shown here is derived from an EMBL/GenBank/DDBJ whole genome shotgun (WGS) entry which is preliminary data.</text>
</comment>
<name>A0A9X0YNJ8_9BACI</name>
<keyword evidence="1" id="KW-0812">Transmembrane</keyword>
<evidence type="ECO:0000313" key="3">
    <source>
        <dbReference type="Proteomes" id="UP001138793"/>
    </source>
</evidence>
<sequence length="34" mass="3759">MTTYEAIIIALTSSIVLVNVLALVVQIVKETRKK</sequence>
<evidence type="ECO:0000313" key="2">
    <source>
        <dbReference type="EMBL" id="MBP2075874.1"/>
    </source>
</evidence>
<proteinExistence type="predicted"/>
<dbReference type="RefSeq" id="WP_223116401.1">
    <property type="nucleotide sequence ID" value="NZ_JAGGMB010000001.1"/>
</dbReference>
<dbReference type="EMBL" id="JAGGMB010000001">
    <property type="protein sequence ID" value="MBP2075874.1"/>
    <property type="molecule type" value="Genomic_DNA"/>
</dbReference>
<accession>A0A9X0YNJ8</accession>
<dbReference type="AlphaFoldDB" id="A0A9X0YNJ8"/>
<keyword evidence="1" id="KW-0472">Membrane</keyword>
<feature type="transmembrane region" description="Helical" evidence="1">
    <location>
        <begin position="6"/>
        <end position="28"/>
    </location>
</feature>
<keyword evidence="1" id="KW-1133">Transmembrane helix</keyword>
<reference evidence="2" key="1">
    <citation type="submission" date="2021-03" db="EMBL/GenBank/DDBJ databases">
        <title>Genomic Encyclopedia of Type Strains, Phase IV (KMG-IV): sequencing the most valuable type-strain genomes for metagenomic binning, comparative biology and taxonomic classification.</title>
        <authorList>
            <person name="Goeker M."/>
        </authorList>
    </citation>
    <scope>NUCLEOTIDE SEQUENCE</scope>
    <source>
        <strain evidence="2">DSM 107338</strain>
    </source>
</reference>
<organism evidence="2 3">
    <name type="scientific">Oceanobacillus polygoni</name>
    <dbReference type="NCBI Taxonomy" id="1235259"/>
    <lineage>
        <taxon>Bacteria</taxon>
        <taxon>Bacillati</taxon>
        <taxon>Bacillota</taxon>
        <taxon>Bacilli</taxon>
        <taxon>Bacillales</taxon>
        <taxon>Bacillaceae</taxon>
        <taxon>Oceanobacillus</taxon>
    </lineage>
</organism>
<dbReference type="Proteomes" id="UP001138793">
    <property type="component" value="Unassembled WGS sequence"/>
</dbReference>
<protein>
    <recommendedName>
        <fullName evidence="4">Holin-like toxin</fullName>
    </recommendedName>
</protein>
<evidence type="ECO:0008006" key="4">
    <source>
        <dbReference type="Google" id="ProtNLM"/>
    </source>
</evidence>
<keyword evidence="3" id="KW-1185">Reference proteome</keyword>